<protein>
    <submittedName>
        <fullName evidence="7">RiPP maturation radical SAM protein 1</fullName>
    </submittedName>
</protein>
<evidence type="ECO:0000256" key="1">
    <source>
        <dbReference type="ARBA" id="ARBA00001966"/>
    </source>
</evidence>
<dbReference type="KEGG" id="salw:CP975_34050"/>
<evidence type="ECO:0000256" key="4">
    <source>
        <dbReference type="ARBA" id="ARBA00023004"/>
    </source>
</evidence>
<dbReference type="Gene3D" id="3.40.50.280">
    <property type="entry name" value="Cobalamin-binding domain"/>
    <property type="match status" value="1"/>
</dbReference>
<dbReference type="Pfam" id="PF04055">
    <property type="entry name" value="Radical_SAM"/>
    <property type="match status" value="1"/>
</dbReference>
<evidence type="ECO:0000256" key="5">
    <source>
        <dbReference type="ARBA" id="ARBA00023014"/>
    </source>
</evidence>
<dbReference type="InterPro" id="IPR007197">
    <property type="entry name" value="rSAM"/>
</dbReference>
<dbReference type="PROSITE" id="PS51332">
    <property type="entry name" value="B12_BINDING"/>
    <property type="match status" value="1"/>
</dbReference>
<evidence type="ECO:0000256" key="3">
    <source>
        <dbReference type="ARBA" id="ARBA00022723"/>
    </source>
</evidence>
<dbReference type="Proteomes" id="UP000326553">
    <property type="component" value="Chromosome"/>
</dbReference>
<dbReference type="GO" id="GO:0051536">
    <property type="term" value="F:iron-sulfur cluster binding"/>
    <property type="evidence" value="ECO:0007669"/>
    <property type="project" value="UniProtKB-KW"/>
</dbReference>
<name>A0A5J6HNK2_STRAD</name>
<reference evidence="7 8" key="1">
    <citation type="submission" date="2017-09" db="EMBL/GenBank/DDBJ databases">
        <authorList>
            <person name="Lee N."/>
            <person name="Cho B.-K."/>
        </authorList>
    </citation>
    <scope>NUCLEOTIDE SEQUENCE [LARGE SCALE GENOMIC DNA]</scope>
    <source>
        <strain evidence="7 8">ATCC 12461</strain>
    </source>
</reference>
<dbReference type="SUPFAM" id="SSF102114">
    <property type="entry name" value="Radical SAM enzymes"/>
    <property type="match status" value="1"/>
</dbReference>
<dbReference type="PANTHER" id="PTHR43409">
    <property type="entry name" value="ANAEROBIC MAGNESIUM-PROTOPORPHYRIN IX MONOMETHYL ESTER CYCLASE-RELATED"/>
    <property type="match status" value="1"/>
</dbReference>
<dbReference type="SFLD" id="SFLDG01082">
    <property type="entry name" value="B12-binding_domain_containing"/>
    <property type="match status" value="1"/>
</dbReference>
<evidence type="ECO:0000256" key="2">
    <source>
        <dbReference type="ARBA" id="ARBA00022691"/>
    </source>
</evidence>
<evidence type="ECO:0000313" key="8">
    <source>
        <dbReference type="Proteomes" id="UP000326553"/>
    </source>
</evidence>
<dbReference type="SFLD" id="SFLDS00029">
    <property type="entry name" value="Radical_SAM"/>
    <property type="match status" value="1"/>
</dbReference>
<dbReference type="EMBL" id="CP023695">
    <property type="protein sequence ID" value="QEV21879.1"/>
    <property type="molecule type" value="Genomic_DNA"/>
</dbReference>
<dbReference type="InterPro" id="IPR023984">
    <property type="entry name" value="rSAM_ocin_1"/>
</dbReference>
<dbReference type="NCBIfam" id="TIGR03975">
    <property type="entry name" value="rSAM_ocin_1"/>
    <property type="match status" value="1"/>
</dbReference>
<comment type="cofactor">
    <cofactor evidence="1">
        <name>[4Fe-4S] cluster</name>
        <dbReference type="ChEBI" id="CHEBI:49883"/>
    </cofactor>
</comment>
<dbReference type="InterPro" id="IPR006158">
    <property type="entry name" value="Cobalamin-bd"/>
</dbReference>
<gene>
    <name evidence="7" type="ORF">CP975_34050</name>
</gene>
<dbReference type="PANTHER" id="PTHR43409:SF7">
    <property type="entry name" value="BLL1977 PROTEIN"/>
    <property type="match status" value="1"/>
</dbReference>
<keyword evidence="4" id="KW-0408">Iron</keyword>
<dbReference type="InterPro" id="IPR058240">
    <property type="entry name" value="rSAM_sf"/>
</dbReference>
<dbReference type="SMART" id="SM00729">
    <property type="entry name" value="Elp3"/>
    <property type="match status" value="1"/>
</dbReference>
<keyword evidence="2" id="KW-0949">S-adenosyl-L-methionine</keyword>
<dbReference type="InterPro" id="IPR051198">
    <property type="entry name" value="BchE-like"/>
</dbReference>
<feature type="domain" description="B12-binding" evidence="6">
    <location>
        <begin position="63"/>
        <end position="201"/>
    </location>
</feature>
<dbReference type="SFLD" id="SFLDF00324">
    <property type="entry name" value="bacteriocin_maturation"/>
    <property type="match status" value="1"/>
</dbReference>
<organism evidence="7 8">
    <name type="scientific">Streptomyces alboniger</name>
    <dbReference type="NCBI Taxonomy" id="132473"/>
    <lineage>
        <taxon>Bacteria</taxon>
        <taxon>Bacillati</taxon>
        <taxon>Actinomycetota</taxon>
        <taxon>Actinomycetes</taxon>
        <taxon>Kitasatosporales</taxon>
        <taxon>Streptomycetaceae</taxon>
        <taxon>Streptomyces</taxon>
        <taxon>Streptomyces aurantiacus group</taxon>
    </lineage>
</organism>
<dbReference type="OrthoDB" id="9801424at2"/>
<evidence type="ECO:0000259" key="6">
    <source>
        <dbReference type="PROSITE" id="PS51332"/>
    </source>
</evidence>
<accession>A0A5J6HNK2</accession>
<evidence type="ECO:0000313" key="7">
    <source>
        <dbReference type="EMBL" id="QEV21879.1"/>
    </source>
</evidence>
<sequence>MPFADWNRPSFALSQLAGLVGQEYADRVTAEVHYPNVDFTKYFGVATYEEISGDMTHLYSGVGEWLFRHIAFPDEPDNTDTYFSRYYREPAQEGFREDLLRYRDGVEEFLADLIDRYDLASADVVGLTSMFAQTVPALALAKMVKDRNPEAVILLGGSNCETSMGAVLASEVPYLDYVFSGPSLVSFAAFLDHMLAGTRDEISGIRGVISRDNCMSPQVRLSVGRDRDINDYVPLDYDGFAAAMRDAEETIAEGKLEPTLFFETSRGCWWGARSHCSFCGLNDETIGFRQMDPDLAVRQFEWLFDFHPQFKNYMCTDYILPRNYPAEVFPRVDAPDDASIFYEIKLPLSVPHVQALAKARVNRVQAGIEAVNSEMLKLLGKGTTAFQSLQFMKLCLQYGIHPEWNLLVGAPREPEEMYAKYERDFPLLAHLTPPTGAFFIRFDRFSPYFNERVKYGLDLRPMDFYPLVFPFEPQQLDQLAYFFTDHGAAPYALPALKWYPTLQRVVAAWQTHWKDDAERPRLELIRDGDAYHIEDTRFGEPRRILVDAHTLRLLRTLNSPRRRDQLTAPEGMSEADLTRTLELFHDHRILFEEEGRLLSLVTGVDAVG</sequence>
<keyword evidence="8" id="KW-1185">Reference proteome</keyword>
<dbReference type="GO" id="GO:0031419">
    <property type="term" value="F:cobalamin binding"/>
    <property type="evidence" value="ECO:0007669"/>
    <property type="project" value="InterPro"/>
</dbReference>
<dbReference type="InterPro" id="IPR006638">
    <property type="entry name" value="Elp3/MiaA/NifB-like_rSAM"/>
</dbReference>
<dbReference type="GO" id="GO:0003824">
    <property type="term" value="F:catalytic activity"/>
    <property type="evidence" value="ECO:0007669"/>
    <property type="project" value="InterPro"/>
</dbReference>
<proteinExistence type="predicted"/>
<dbReference type="GO" id="GO:0046872">
    <property type="term" value="F:metal ion binding"/>
    <property type="evidence" value="ECO:0007669"/>
    <property type="project" value="UniProtKB-KW"/>
</dbReference>
<keyword evidence="5" id="KW-0411">Iron-sulfur</keyword>
<dbReference type="GO" id="GO:0005829">
    <property type="term" value="C:cytosol"/>
    <property type="evidence" value="ECO:0007669"/>
    <property type="project" value="TreeGrafter"/>
</dbReference>
<keyword evidence="3" id="KW-0479">Metal-binding</keyword>
<dbReference type="AlphaFoldDB" id="A0A5J6HNK2"/>